<organism evidence="3 4">
    <name type="scientific">Halorussus limi</name>
    <dbReference type="NCBI Taxonomy" id="2938695"/>
    <lineage>
        <taxon>Archaea</taxon>
        <taxon>Methanobacteriati</taxon>
        <taxon>Methanobacteriota</taxon>
        <taxon>Stenosarchaea group</taxon>
        <taxon>Halobacteria</taxon>
        <taxon>Halobacteriales</taxon>
        <taxon>Haladaptataceae</taxon>
        <taxon>Halorussus</taxon>
    </lineage>
</organism>
<dbReference type="AlphaFoldDB" id="A0A8U0HQZ6"/>
<dbReference type="SUPFAM" id="SSF53335">
    <property type="entry name" value="S-adenosyl-L-methionine-dependent methyltransferases"/>
    <property type="match status" value="1"/>
</dbReference>
<dbReference type="InterPro" id="IPR041698">
    <property type="entry name" value="Methyltransf_25"/>
</dbReference>
<dbReference type="PANTHER" id="PTHR43861">
    <property type="entry name" value="TRANS-ACONITATE 2-METHYLTRANSFERASE-RELATED"/>
    <property type="match status" value="1"/>
</dbReference>
<name>A0A8U0HQZ6_9EURY</name>
<evidence type="ECO:0000256" key="1">
    <source>
        <dbReference type="ARBA" id="ARBA00022679"/>
    </source>
</evidence>
<gene>
    <name evidence="3" type="ORF">M0R89_12170</name>
</gene>
<keyword evidence="3" id="KW-0489">Methyltransferase</keyword>
<keyword evidence="1" id="KW-0808">Transferase</keyword>
<dbReference type="CDD" id="cd02440">
    <property type="entry name" value="AdoMet_MTases"/>
    <property type="match status" value="1"/>
</dbReference>
<dbReference type="KEGG" id="halx:M0R89_12170"/>
<protein>
    <submittedName>
        <fullName evidence="3">Class I SAM-dependent methyltransferase</fullName>
    </submittedName>
</protein>
<dbReference type="GO" id="GO:0008168">
    <property type="term" value="F:methyltransferase activity"/>
    <property type="evidence" value="ECO:0007669"/>
    <property type="project" value="UniProtKB-KW"/>
</dbReference>
<dbReference type="RefSeq" id="WP_248649355.1">
    <property type="nucleotide sequence ID" value="NZ_CP096659.1"/>
</dbReference>
<feature type="domain" description="Methyltransferase" evidence="2">
    <location>
        <begin position="46"/>
        <end position="143"/>
    </location>
</feature>
<sequence length="229" mass="25891">MKKPGEVFEDASVYDPGIEAIVPRYDELHDTVLNAPPHDRDEPVSVLELGAGTGELTTKLLTRFPESEVLAVDHSDQMLEEAERKLETFGDRVTLESGAFPDDYPRAEGEYDLVVSSLAVHHLDEDGKRDLFDAIHRSLAPGGWFINGDVIRFDAPHLETLSEDMIENWVRSKGWKESEFMDEWEASDDYDDPSTLTDQLVWLRESGFDAVTSIWQYYNFAVYGGGKSE</sequence>
<accession>A0A8U0HQZ6</accession>
<dbReference type="GO" id="GO:0032259">
    <property type="term" value="P:methylation"/>
    <property type="evidence" value="ECO:0007669"/>
    <property type="project" value="UniProtKB-KW"/>
</dbReference>
<dbReference type="Gene3D" id="3.40.50.150">
    <property type="entry name" value="Vaccinia Virus protein VP39"/>
    <property type="match status" value="1"/>
</dbReference>
<evidence type="ECO:0000313" key="4">
    <source>
        <dbReference type="Proteomes" id="UP000830729"/>
    </source>
</evidence>
<evidence type="ECO:0000259" key="2">
    <source>
        <dbReference type="Pfam" id="PF13649"/>
    </source>
</evidence>
<dbReference type="Proteomes" id="UP000830729">
    <property type="component" value="Chromosome"/>
</dbReference>
<dbReference type="EMBL" id="CP096659">
    <property type="protein sequence ID" value="UPV73299.1"/>
    <property type="molecule type" value="Genomic_DNA"/>
</dbReference>
<proteinExistence type="predicted"/>
<reference evidence="3 4" key="1">
    <citation type="submission" date="2022-04" db="EMBL/GenBank/DDBJ databases">
        <title>Diverse halophilic archaea isolated from saline environments.</title>
        <authorList>
            <person name="Cui H.-L."/>
        </authorList>
    </citation>
    <scope>NUCLEOTIDE SEQUENCE [LARGE SCALE GENOMIC DNA]</scope>
    <source>
        <strain evidence="3 4">XZYJT49</strain>
    </source>
</reference>
<dbReference type="Pfam" id="PF13649">
    <property type="entry name" value="Methyltransf_25"/>
    <property type="match status" value="1"/>
</dbReference>
<evidence type="ECO:0000313" key="3">
    <source>
        <dbReference type="EMBL" id="UPV73299.1"/>
    </source>
</evidence>
<keyword evidence="4" id="KW-1185">Reference proteome</keyword>
<dbReference type="InterPro" id="IPR029063">
    <property type="entry name" value="SAM-dependent_MTases_sf"/>
</dbReference>
<dbReference type="GeneID" id="72185967"/>